<reference evidence="2 3" key="1">
    <citation type="submission" date="2023-08" db="EMBL/GenBank/DDBJ databases">
        <title>Black Yeasts Isolated from many extreme environments.</title>
        <authorList>
            <person name="Coleine C."/>
            <person name="Stajich J.E."/>
            <person name="Selbmann L."/>
        </authorList>
    </citation>
    <scope>NUCLEOTIDE SEQUENCE [LARGE SCALE GENOMIC DNA]</scope>
    <source>
        <strain evidence="2 3">CCFEE 5386</strain>
    </source>
</reference>
<feature type="region of interest" description="Disordered" evidence="1">
    <location>
        <begin position="146"/>
        <end position="178"/>
    </location>
</feature>
<dbReference type="Proteomes" id="UP001308179">
    <property type="component" value="Unassembled WGS sequence"/>
</dbReference>
<evidence type="ECO:0000313" key="2">
    <source>
        <dbReference type="EMBL" id="KAK5139770.1"/>
    </source>
</evidence>
<evidence type="ECO:0000313" key="3">
    <source>
        <dbReference type="Proteomes" id="UP001308179"/>
    </source>
</evidence>
<gene>
    <name evidence="2" type="ORF">LTR32_007229</name>
</gene>
<proteinExistence type="predicted"/>
<name>A0ABR0KWR7_9PEZI</name>
<accession>A0ABR0KWR7</accession>
<comment type="caution">
    <text evidence="2">The sequence shown here is derived from an EMBL/GenBank/DDBJ whole genome shotgun (WGS) entry which is preliminary data.</text>
</comment>
<sequence>MLSAFINNTSTRLDTADLPMWRSAGLKLTPEGFVCPSNPQHPDYTPENAMPDDLISNALVWLLQKLVNFIAAGDDVPETLSPQGLGIRQQELLAYWQSLDEQFRIWHEGLPLSFHATAIRSPTPNPEDPRPGVEEKWFPRPICCTTNPTSPPPTPSPLLNPTPTIPTNRSTTRAQLAL</sequence>
<evidence type="ECO:0000256" key="1">
    <source>
        <dbReference type="SAM" id="MobiDB-lite"/>
    </source>
</evidence>
<organism evidence="2 3">
    <name type="scientific">Rachicladosporium monterosium</name>
    <dbReference type="NCBI Taxonomy" id="1507873"/>
    <lineage>
        <taxon>Eukaryota</taxon>
        <taxon>Fungi</taxon>
        <taxon>Dikarya</taxon>
        <taxon>Ascomycota</taxon>
        <taxon>Pezizomycotina</taxon>
        <taxon>Dothideomycetes</taxon>
        <taxon>Dothideomycetidae</taxon>
        <taxon>Cladosporiales</taxon>
        <taxon>Cladosporiaceae</taxon>
        <taxon>Rachicladosporium</taxon>
    </lineage>
</organism>
<dbReference type="EMBL" id="JAVRRR010001015">
    <property type="protein sequence ID" value="KAK5139770.1"/>
    <property type="molecule type" value="Genomic_DNA"/>
</dbReference>
<feature type="compositionally biased region" description="Polar residues" evidence="1">
    <location>
        <begin position="168"/>
        <end position="178"/>
    </location>
</feature>
<feature type="compositionally biased region" description="Pro residues" evidence="1">
    <location>
        <begin position="149"/>
        <end position="164"/>
    </location>
</feature>
<protein>
    <submittedName>
        <fullName evidence="2">Uncharacterized protein</fullName>
    </submittedName>
</protein>
<keyword evidence="3" id="KW-1185">Reference proteome</keyword>